<evidence type="ECO:0000313" key="4">
    <source>
        <dbReference type="EMBL" id="RLU57880.1"/>
    </source>
</evidence>
<dbReference type="GO" id="GO:0015627">
    <property type="term" value="C:type II protein secretion system complex"/>
    <property type="evidence" value="ECO:0007669"/>
    <property type="project" value="TreeGrafter"/>
</dbReference>
<dbReference type="EMBL" id="CP007586">
    <property type="protein sequence ID" value="AHY15444.1"/>
    <property type="molecule type" value="Genomic_DNA"/>
</dbReference>
<dbReference type="OrthoDB" id="9790239at2"/>
<dbReference type="STRING" id="1346.BMF34_03100"/>
<dbReference type="GO" id="GO:0015628">
    <property type="term" value="P:protein secretion by the type II secretion system"/>
    <property type="evidence" value="ECO:0007669"/>
    <property type="project" value="TreeGrafter"/>
</dbReference>
<reference evidence="4 6" key="2">
    <citation type="submission" date="2018-06" db="EMBL/GenBank/DDBJ databases">
        <title>Mutators as drivers of adaptation in pathogenic bacteria and a risk factor for host jumps and vaccine escape.</title>
        <authorList>
            <person name="Barnes A.C."/>
            <person name="Silayeva O."/>
        </authorList>
    </citation>
    <scope>NUCLEOTIDE SEQUENCE [LARGE SCALE GENOMIC DNA]</scope>
    <source>
        <strain evidence="4 6">QMA0445</strain>
    </source>
</reference>
<keyword evidence="1" id="KW-1133">Transmembrane helix</keyword>
<dbReference type="InterPro" id="IPR051675">
    <property type="entry name" value="Endo/Exo/Phosphatase_dom_1"/>
</dbReference>
<reference evidence="3 5" key="1">
    <citation type="journal article" date="2014" name="Genome Announc.">
        <title>Complete Genome Sequence of a Virulent Strain, Streptococcus iniae ISET0901, Isolated from Diseased Tilapia.</title>
        <authorList>
            <person name="Pridgeon J.W."/>
            <person name="Zhang D."/>
            <person name="Zhang L."/>
        </authorList>
    </citation>
    <scope>NUCLEOTIDE SEQUENCE [LARGE SCALE GENOMIC DNA]</scope>
    <source>
        <strain evidence="3 5">ISET0901</strain>
    </source>
</reference>
<dbReference type="InterPro" id="IPR019554">
    <property type="entry name" value="Soluble_ligand-bd"/>
</dbReference>
<dbReference type="Pfam" id="PF12836">
    <property type="entry name" value="HHH_3"/>
    <property type="match status" value="1"/>
</dbReference>
<feature type="domain" description="Helix-hairpin-helix DNA-binding motif class 1" evidence="2">
    <location>
        <begin position="201"/>
        <end position="220"/>
    </location>
</feature>
<dbReference type="RefSeq" id="WP_003101119.1">
    <property type="nucleotide sequence ID" value="NZ_CP010783.1"/>
</dbReference>
<evidence type="ECO:0000313" key="5">
    <source>
        <dbReference type="Proteomes" id="UP000025245"/>
    </source>
</evidence>
<organism evidence="4 6">
    <name type="scientific">Streptococcus iniae</name>
    <name type="common">Streptococcus shiloi</name>
    <dbReference type="NCBI Taxonomy" id="1346"/>
    <lineage>
        <taxon>Bacteria</taxon>
        <taxon>Bacillati</taxon>
        <taxon>Bacillota</taxon>
        <taxon>Bacilli</taxon>
        <taxon>Lactobacillales</taxon>
        <taxon>Streptococcaceae</taxon>
        <taxon>Streptococcus</taxon>
    </lineage>
</organism>
<keyword evidence="1" id="KW-0812">Transmembrane</keyword>
<feature type="transmembrane region" description="Helical" evidence="1">
    <location>
        <begin position="20"/>
        <end position="39"/>
    </location>
</feature>
<evidence type="ECO:0000313" key="3">
    <source>
        <dbReference type="EMBL" id="AHY15444.1"/>
    </source>
</evidence>
<dbReference type="Gene3D" id="1.10.150.320">
    <property type="entry name" value="Photosystem II 12 kDa extrinsic protein"/>
    <property type="match status" value="1"/>
</dbReference>
<dbReference type="SUPFAM" id="SSF47781">
    <property type="entry name" value="RuvA domain 2-like"/>
    <property type="match status" value="1"/>
</dbReference>
<accession>A0A3L8GL12</accession>
<protein>
    <submittedName>
        <fullName evidence="4">Competence protein ComEA</fullName>
    </submittedName>
</protein>
<dbReference type="EMBL" id="QLQD01000033">
    <property type="protein sequence ID" value="RLU57880.1"/>
    <property type="molecule type" value="Genomic_DNA"/>
</dbReference>
<dbReference type="InterPro" id="IPR004509">
    <property type="entry name" value="Competence_ComEA_HhH"/>
</dbReference>
<keyword evidence="1" id="KW-0472">Membrane</keyword>
<dbReference type="AlphaFoldDB" id="A0A3L8GL12"/>
<dbReference type="PANTHER" id="PTHR21180:SF32">
    <property type="entry name" value="ENDONUCLEASE_EXONUCLEASE_PHOSPHATASE FAMILY DOMAIN-CONTAINING PROTEIN 1"/>
    <property type="match status" value="1"/>
</dbReference>
<evidence type="ECO:0000313" key="6">
    <source>
        <dbReference type="Proteomes" id="UP000269148"/>
    </source>
</evidence>
<dbReference type="GO" id="GO:0006281">
    <property type="term" value="P:DNA repair"/>
    <property type="evidence" value="ECO:0007669"/>
    <property type="project" value="InterPro"/>
</dbReference>
<proteinExistence type="predicted"/>
<dbReference type="SMART" id="SM00278">
    <property type="entry name" value="HhH1"/>
    <property type="match status" value="2"/>
</dbReference>
<dbReference type="SMR" id="A0A3L8GL12"/>
<dbReference type="KEGG" id="siz:SI82_03200"/>
<dbReference type="Pfam" id="PF10531">
    <property type="entry name" value="SLBB"/>
    <property type="match status" value="1"/>
</dbReference>
<gene>
    <name evidence="4" type="ORF">DIY07_03255</name>
    <name evidence="3" type="ORF">DQ08_02985</name>
</gene>
<dbReference type="NCBIfam" id="TIGR00426">
    <property type="entry name" value="competence protein ComEA helix-hairpin-helix repeat region"/>
    <property type="match status" value="1"/>
</dbReference>
<dbReference type="GeneID" id="35766493"/>
<dbReference type="PANTHER" id="PTHR21180">
    <property type="entry name" value="ENDONUCLEASE/EXONUCLEASE/PHOSPHATASE FAMILY DOMAIN-CONTAINING PROTEIN 1"/>
    <property type="match status" value="1"/>
</dbReference>
<evidence type="ECO:0000256" key="1">
    <source>
        <dbReference type="SAM" id="Phobius"/>
    </source>
</evidence>
<keyword evidence="5" id="KW-1185">Reference proteome</keyword>
<evidence type="ECO:0000259" key="2">
    <source>
        <dbReference type="SMART" id="SM00278"/>
    </source>
</evidence>
<sequence length="224" mass="24694">MEDLFLKVNNWITEKYTLSRLVTLLLTLTLILIVFFTFFGKPKANQAKEEKLIPKFEKVDQTRTESLDSKTIESQGEANEIVVDVKGAVMHEGVYHLKAGSRVTDLVQMAGGLSPEADRNALNLAEKLSDASMIYVAKKGEINSSELVLKAAASSSDKQDEKININKASEADLTKIPGVGQKRAQEIIAERDRQGGFKSIDDLLKISGIGQKTLDKLKNDITVD</sequence>
<dbReference type="Proteomes" id="UP000025245">
    <property type="component" value="Chromosome"/>
</dbReference>
<dbReference type="KEGG" id="sio:DW64_02975"/>
<dbReference type="KEGG" id="siq:DQ08_02985"/>
<feature type="domain" description="Helix-hairpin-helix DNA-binding motif class 1" evidence="2">
    <location>
        <begin position="171"/>
        <end position="190"/>
    </location>
</feature>
<dbReference type="Proteomes" id="UP000269148">
    <property type="component" value="Unassembled WGS sequence"/>
</dbReference>
<name>A0A3L8GL12_STRIN</name>
<dbReference type="GO" id="GO:0003677">
    <property type="term" value="F:DNA binding"/>
    <property type="evidence" value="ECO:0007669"/>
    <property type="project" value="InterPro"/>
</dbReference>
<dbReference type="InterPro" id="IPR010994">
    <property type="entry name" value="RuvA_2-like"/>
</dbReference>
<dbReference type="InterPro" id="IPR003583">
    <property type="entry name" value="Hlx-hairpin-Hlx_DNA-bd_motif"/>
</dbReference>